<accession>A0A3B0YFP7</accession>
<sequence length="68" mass="7714">MYRWIVIACLAGVTLACSSPSDNTDSTPEKKVENVWQGQVDTLEKARGVEQTLMDAQKKRDEAMRRQE</sequence>
<evidence type="ECO:0000313" key="1">
    <source>
        <dbReference type="EMBL" id="VAW74152.1"/>
    </source>
</evidence>
<proteinExistence type="predicted"/>
<reference evidence="1" key="1">
    <citation type="submission" date="2018-06" db="EMBL/GenBank/DDBJ databases">
        <authorList>
            <person name="Zhirakovskaya E."/>
        </authorList>
    </citation>
    <scope>NUCLEOTIDE SEQUENCE</scope>
</reference>
<evidence type="ECO:0008006" key="2">
    <source>
        <dbReference type="Google" id="ProtNLM"/>
    </source>
</evidence>
<dbReference type="EMBL" id="UOFK01000055">
    <property type="protein sequence ID" value="VAW74152.1"/>
    <property type="molecule type" value="Genomic_DNA"/>
</dbReference>
<dbReference type="PROSITE" id="PS51257">
    <property type="entry name" value="PROKAR_LIPOPROTEIN"/>
    <property type="match status" value="1"/>
</dbReference>
<organism evidence="1">
    <name type="scientific">hydrothermal vent metagenome</name>
    <dbReference type="NCBI Taxonomy" id="652676"/>
    <lineage>
        <taxon>unclassified sequences</taxon>
        <taxon>metagenomes</taxon>
        <taxon>ecological metagenomes</taxon>
    </lineage>
</organism>
<dbReference type="AlphaFoldDB" id="A0A3B0YFP7"/>
<protein>
    <recommendedName>
        <fullName evidence="2">Lipoprotein</fullName>
    </recommendedName>
</protein>
<gene>
    <name evidence="1" type="ORF">MNBD_GAMMA13-971</name>
</gene>
<name>A0A3B0YFP7_9ZZZZ</name>